<dbReference type="AlphaFoldDB" id="A0AAV9JXB5"/>
<reference evidence="1 2" key="1">
    <citation type="submission" date="2021-11" db="EMBL/GenBank/DDBJ databases">
        <title>Black yeast isolated from Biological Soil Crust.</title>
        <authorList>
            <person name="Kurbessoian T."/>
        </authorList>
    </citation>
    <scope>NUCLEOTIDE SEQUENCE [LARGE SCALE GENOMIC DNA]</scope>
    <source>
        <strain evidence="1 2">CCFEE 5522</strain>
    </source>
</reference>
<organism evidence="1 2">
    <name type="scientific">Oleoguttula mirabilis</name>
    <dbReference type="NCBI Taxonomy" id="1507867"/>
    <lineage>
        <taxon>Eukaryota</taxon>
        <taxon>Fungi</taxon>
        <taxon>Dikarya</taxon>
        <taxon>Ascomycota</taxon>
        <taxon>Pezizomycotina</taxon>
        <taxon>Dothideomycetes</taxon>
        <taxon>Dothideomycetidae</taxon>
        <taxon>Mycosphaerellales</taxon>
        <taxon>Teratosphaeriaceae</taxon>
        <taxon>Oleoguttula</taxon>
    </lineage>
</organism>
<evidence type="ECO:0000313" key="2">
    <source>
        <dbReference type="Proteomes" id="UP001324427"/>
    </source>
</evidence>
<comment type="caution">
    <text evidence="1">The sequence shown here is derived from an EMBL/GenBank/DDBJ whole genome shotgun (WGS) entry which is preliminary data.</text>
</comment>
<accession>A0AAV9JXB5</accession>
<name>A0AAV9JXB5_9PEZI</name>
<gene>
    <name evidence="1" type="ORF">LTR36_003167</name>
</gene>
<dbReference type="Proteomes" id="UP001324427">
    <property type="component" value="Unassembled WGS sequence"/>
</dbReference>
<keyword evidence="2" id="KW-1185">Reference proteome</keyword>
<protein>
    <submittedName>
        <fullName evidence="1">Uncharacterized protein</fullName>
    </submittedName>
</protein>
<proteinExistence type="predicted"/>
<sequence length="121" mass="13475">MSWQSVCWAIIPIALNSMTQPSGRILGYPTSYNFALRCSPIVCAVSGLDSIVRVVAYTVMEGSVSKGVKRHTTVRFDDRQNDDDGSFNSLRENTMFRTLLFVLGAVPQLVKIYATRGIPWI</sequence>
<dbReference type="EMBL" id="JAVFHQ010000002">
    <property type="protein sequence ID" value="KAK4550200.1"/>
    <property type="molecule type" value="Genomic_DNA"/>
</dbReference>
<evidence type="ECO:0000313" key="1">
    <source>
        <dbReference type="EMBL" id="KAK4550200.1"/>
    </source>
</evidence>